<keyword evidence="3" id="KW-1185">Reference proteome</keyword>
<sequence>MRAESNNSCLNHSESEHGNGQRWLRRSEQDSIRFLTLTAKDEMTRDRFTASDKPVPQRIGDNKPKSLGERK</sequence>
<feature type="compositionally biased region" description="Basic and acidic residues" evidence="1">
    <location>
        <begin position="40"/>
        <end position="50"/>
    </location>
</feature>
<dbReference type="Proteomes" id="UP000634136">
    <property type="component" value="Unassembled WGS sequence"/>
</dbReference>
<protein>
    <submittedName>
        <fullName evidence="2">Uncharacterized protein</fullName>
    </submittedName>
</protein>
<feature type="region of interest" description="Disordered" evidence="1">
    <location>
        <begin position="40"/>
        <end position="71"/>
    </location>
</feature>
<feature type="region of interest" description="Disordered" evidence="1">
    <location>
        <begin position="1"/>
        <end position="27"/>
    </location>
</feature>
<organism evidence="2 3">
    <name type="scientific">Senna tora</name>
    <dbReference type="NCBI Taxonomy" id="362788"/>
    <lineage>
        <taxon>Eukaryota</taxon>
        <taxon>Viridiplantae</taxon>
        <taxon>Streptophyta</taxon>
        <taxon>Embryophyta</taxon>
        <taxon>Tracheophyta</taxon>
        <taxon>Spermatophyta</taxon>
        <taxon>Magnoliopsida</taxon>
        <taxon>eudicotyledons</taxon>
        <taxon>Gunneridae</taxon>
        <taxon>Pentapetalae</taxon>
        <taxon>rosids</taxon>
        <taxon>fabids</taxon>
        <taxon>Fabales</taxon>
        <taxon>Fabaceae</taxon>
        <taxon>Caesalpinioideae</taxon>
        <taxon>Cassia clade</taxon>
        <taxon>Senna</taxon>
    </lineage>
</organism>
<evidence type="ECO:0000256" key="1">
    <source>
        <dbReference type="SAM" id="MobiDB-lite"/>
    </source>
</evidence>
<gene>
    <name evidence="2" type="ORF">G2W53_021511</name>
</gene>
<dbReference type="EMBL" id="JAAIUW010000007">
    <property type="protein sequence ID" value="KAF7823367.1"/>
    <property type="molecule type" value="Genomic_DNA"/>
</dbReference>
<feature type="compositionally biased region" description="Basic and acidic residues" evidence="1">
    <location>
        <begin position="60"/>
        <end position="71"/>
    </location>
</feature>
<reference evidence="2" key="1">
    <citation type="submission" date="2020-09" db="EMBL/GenBank/DDBJ databases">
        <title>Genome-Enabled Discovery of Anthraquinone Biosynthesis in Senna tora.</title>
        <authorList>
            <person name="Kang S.-H."/>
            <person name="Pandey R.P."/>
            <person name="Lee C.-M."/>
            <person name="Sim J.-S."/>
            <person name="Jeong J.-T."/>
            <person name="Choi B.-S."/>
            <person name="Jung M."/>
            <person name="Ginzburg D."/>
            <person name="Zhao K."/>
            <person name="Won S.Y."/>
            <person name="Oh T.-J."/>
            <person name="Yu Y."/>
            <person name="Kim N.-H."/>
            <person name="Lee O.R."/>
            <person name="Lee T.-H."/>
            <person name="Bashyal P."/>
            <person name="Kim T.-S."/>
            <person name="Lee W.-H."/>
            <person name="Kawkins C."/>
            <person name="Kim C.-K."/>
            <person name="Kim J.S."/>
            <person name="Ahn B.O."/>
            <person name="Rhee S.Y."/>
            <person name="Sohng J.K."/>
        </authorList>
    </citation>
    <scope>NUCLEOTIDE SEQUENCE</scope>
    <source>
        <tissue evidence="2">Leaf</tissue>
    </source>
</reference>
<dbReference type="AlphaFoldDB" id="A0A834TL82"/>
<name>A0A834TL82_9FABA</name>
<evidence type="ECO:0000313" key="2">
    <source>
        <dbReference type="EMBL" id="KAF7823367.1"/>
    </source>
</evidence>
<feature type="compositionally biased region" description="Polar residues" evidence="1">
    <location>
        <begin position="1"/>
        <end position="12"/>
    </location>
</feature>
<proteinExistence type="predicted"/>
<evidence type="ECO:0000313" key="3">
    <source>
        <dbReference type="Proteomes" id="UP000634136"/>
    </source>
</evidence>
<feature type="compositionally biased region" description="Basic and acidic residues" evidence="1">
    <location>
        <begin position="13"/>
        <end position="27"/>
    </location>
</feature>
<accession>A0A834TL82</accession>
<comment type="caution">
    <text evidence="2">The sequence shown here is derived from an EMBL/GenBank/DDBJ whole genome shotgun (WGS) entry which is preliminary data.</text>
</comment>